<protein>
    <submittedName>
        <fullName evidence="1">Uncharacterized protein</fullName>
    </submittedName>
</protein>
<reference evidence="1" key="1">
    <citation type="journal article" date="2020" name="Cell">
        <title>Large-Scale Comparative Analyses of Tick Genomes Elucidate Their Genetic Diversity and Vector Capacities.</title>
        <authorList>
            <consortium name="Tick Genome and Microbiome Consortium (TIGMIC)"/>
            <person name="Jia N."/>
            <person name="Wang J."/>
            <person name="Shi W."/>
            <person name="Du L."/>
            <person name="Sun Y."/>
            <person name="Zhan W."/>
            <person name="Jiang J.F."/>
            <person name="Wang Q."/>
            <person name="Zhang B."/>
            <person name="Ji P."/>
            <person name="Bell-Sakyi L."/>
            <person name="Cui X.M."/>
            <person name="Yuan T.T."/>
            <person name="Jiang B.G."/>
            <person name="Yang W.F."/>
            <person name="Lam T.T."/>
            <person name="Chang Q.C."/>
            <person name="Ding S.J."/>
            <person name="Wang X.J."/>
            <person name="Zhu J.G."/>
            <person name="Ruan X.D."/>
            <person name="Zhao L."/>
            <person name="Wei J.T."/>
            <person name="Ye R.Z."/>
            <person name="Que T.C."/>
            <person name="Du C.H."/>
            <person name="Zhou Y.H."/>
            <person name="Cheng J.X."/>
            <person name="Dai P.F."/>
            <person name="Guo W.B."/>
            <person name="Han X.H."/>
            <person name="Huang E.J."/>
            <person name="Li L.F."/>
            <person name="Wei W."/>
            <person name="Gao Y.C."/>
            <person name="Liu J.Z."/>
            <person name="Shao H.Z."/>
            <person name="Wang X."/>
            <person name="Wang C.C."/>
            <person name="Yang T.C."/>
            <person name="Huo Q.B."/>
            <person name="Li W."/>
            <person name="Chen H.Y."/>
            <person name="Chen S.E."/>
            <person name="Zhou L.G."/>
            <person name="Ni X.B."/>
            <person name="Tian J.H."/>
            <person name="Sheng Y."/>
            <person name="Liu T."/>
            <person name="Pan Y.S."/>
            <person name="Xia L.Y."/>
            <person name="Li J."/>
            <person name="Zhao F."/>
            <person name="Cao W.C."/>
        </authorList>
    </citation>
    <scope>NUCLEOTIDE SEQUENCE</scope>
    <source>
        <strain evidence="1">Rsan-2018</strain>
    </source>
</reference>
<evidence type="ECO:0000313" key="1">
    <source>
        <dbReference type="EMBL" id="KAH7985012.1"/>
    </source>
</evidence>
<name>A0A9D4TCH4_RHISA</name>
<evidence type="ECO:0000313" key="2">
    <source>
        <dbReference type="Proteomes" id="UP000821837"/>
    </source>
</evidence>
<comment type="caution">
    <text evidence="1">The sequence shown here is derived from an EMBL/GenBank/DDBJ whole genome shotgun (WGS) entry which is preliminary data.</text>
</comment>
<dbReference type="EMBL" id="JABSTV010001127">
    <property type="protein sequence ID" value="KAH7985012.1"/>
    <property type="molecule type" value="Genomic_DNA"/>
</dbReference>
<dbReference type="AlphaFoldDB" id="A0A9D4TCH4"/>
<sequence length="135" mass="15311">MSRVPGHRRRQIAELSLQVYTQRAISSMTNRPLKTVNRTVQAYRDERRIKDASRKASYKPECVQRVTASGRHSVVVWGCITSEGPGPLFRVQAKFTADWYCDLLENVALPHLTSGILYEDEFHLSTGQVTDSSTE</sequence>
<keyword evidence="2" id="KW-1185">Reference proteome</keyword>
<dbReference type="Proteomes" id="UP000821837">
    <property type="component" value="Unassembled WGS sequence"/>
</dbReference>
<proteinExistence type="predicted"/>
<reference evidence="1" key="2">
    <citation type="submission" date="2021-09" db="EMBL/GenBank/DDBJ databases">
        <authorList>
            <person name="Jia N."/>
            <person name="Wang J."/>
            <person name="Shi W."/>
            <person name="Du L."/>
            <person name="Sun Y."/>
            <person name="Zhan W."/>
            <person name="Jiang J."/>
            <person name="Wang Q."/>
            <person name="Zhang B."/>
            <person name="Ji P."/>
            <person name="Sakyi L.B."/>
            <person name="Cui X."/>
            <person name="Yuan T."/>
            <person name="Jiang B."/>
            <person name="Yang W."/>
            <person name="Lam T.T.-Y."/>
            <person name="Chang Q."/>
            <person name="Ding S."/>
            <person name="Wang X."/>
            <person name="Zhu J."/>
            <person name="Ruan X."/>
            <person name="Zhao L."/>
            <person name="Wei J."/>
            <person name="Que T."/>
            <person name="Du C."/>
            <person name="Cheng J."/>
            <person name="Dai P."/>
            <person name="Han X."/>
            <person name="Huang E."/>
            <person name="Gao Y."/>
            <person name="Liu J."/>
            <person name="Shao H."/>
            <person name="Ye R."/>
            <person name="Li L."/>
            <person name="Wei W."/>
            <person name="Wang X."/>
            <person name="Wang C."/>
            <person name="Huo Q."/>
            <person name="Li W."/>
            <person name="Guo W."/>
            <person name="Chen H."/>
            <person name="Chen S."/>
            <person name="Zhou L."/>
            <person name="Zhou L."/>
            <person name="Ni X."/>
            <person name="Tian J."/>
            <person name="Zhou Y."/>
            <person name="Sheng Y."/>
            <person name="Liu T."/>
            <person name="Pan Y."/>
            <person name="Xia L."/>
            <person name="Li J."/>
            <person name="Zhao F."/>
            <person name="Cao W."/>
        </authorList>
    </citation>
    <scope>NUCLEOTIDE SEQUENCE</scope>
    <source>
        <strain evidence="1">Rsan-2018</strain>
        <tissue evidence="1">Larvae</tissue>
    </source>
</reference>
<dbReference type="GO" id="GO:0003676">
    <property type="term" value="F:nucleic acid binding"/>
    <property type="evidence" value="ECO:0007669"/>
    <property type="project" value="InterPro"/>
</dbReference>
<organism evidence="1 2">
    <name type="scientific">Rhipicephalus sanguineus</name>
    <name type="common">Brown dog tick</name>
    <name type="synonym">Ixodes sanguineus</name>
    <dbReference type="NCBI Taxonomy" id="34632"/>
    <lineage>
        <taxon>Eukaryota</taxon>
        <taxon>Metazoa</taxon>
        <taxon>Ecdysozoa</taxon>
        <taxon>Arthropoda</taxon>
        <taxon>Chelicerata</taxon>
        <taxon>Arachnida</taxon>
        <taxon>Acari</taxon>
        <taxon>Parasitiformes</taxon>
        <taxon>Ixodida</taxon>
        <taxon>Ixodoidea</taxon>
        <taxon>Ixodidae</taxon>
        <taxon>Rhipicephalinae</taxon>
        <taxon>Rhipicephalus</taxon>
        <taxon>Rhipicephalus</taxon>
    </lineage>
</organism>
<gene>
    <name evidence="1" type="ORF">HPB52_024368</name>
</gene>
<dbReference type="Gene3D" id="3.30.420.10">
    <property type="entry name" value="Ribonuclease H-like superfamily/Ribonuclease H"/>
    <property type="match status" value="1"/>
</dbReference>
<accession>A0A9D4TCH4</accession>
<dbReference type="InterPro" id="IPR036397">
    <property type="entry name" value="RNaseH_sf"/>
</dbReference>